<keyword evidence="3" id="KW-0472">Membrane</keyword>
<evidence type="ECO:0000256" key="3">
    <source>
        <dbReference type="RuleBase" id="RU366043"/>
    </source>
</evidence>
<accession>A0ABQ5F562</accession>
<dbReference type="PANTHER" id="PTHR10108">
    <property type="entry name" value="SAM-DEPENDENT METHYLTRANSFERASE"/>
    <property type="match status" value="1"/>
</dbReference>
<keyword evidence="5" id="KW-1185">Reference proteome</keyword>
<dbReference type="EMBL" id="BQNB010017012">
    <property type="protein sequence ID" value="GJT58367.1"/>
    <property type="molecule type" value="Genomic_DNA"/>
</dbReference>
<evidence type="ECO:0000313" key="5">
    <source>
        <dbReference type="Proteomes" id="UP001151760"/>
    </source>
</evidence>
<dbReference type="InterPro" id="IPR004159">
    <property type="entry name" value="Put_SAM_MeTrfase"/>
</dbReference>
<protein>
    <recommendedName>
        <fullName evidence="3">Methyltransferase</fullName>
        <ecNumber evidence="3">2.1.1.-</ecNumber>
    </recommendedName>
</protein>
<sequence length="143" mass="16350">MLTSSTKHPTRQQWRILDLVSLIFFGTIFLFFILILTPFGDSMAANGSQSLMTSATGGATRRHHMISLIESGRNVSVEICDSEVVGVDYMPCEDPSRNRLLSREMNFYRERHCPRLDEKILCLVPMPVGYNVPIHWPESLYKD</sequence>
<name>A0ABQ5F562_9ASTR</name>
<keyword evidence="3" id="KW-0735">Signal-anchor</keyword>
<keyword evidence="3" id="KW-0808">Transferase</keyword>
<comment type="subcellular location">
    <subcellularLocation>
        <location evidence="3">Membrane</location>
        <topology evidence="3">Single-pass type II membrane protein</topology>
    </subcellularLocation>
</comment>
<feature type="transmembrane region" description="Helical" evidence="3">
    <location>
        <begin position="16"/>
        <end position="39"/>
    </location>
</feature>
<evidence type="ECO:0000256" key="2">
    <source>
        <dbReference type="ARBA" id="ARBA00023180"/>
    </source>
</evidence>
<dbReference type="GO" id="GO:0008168">
    <property type="term" value="F:methyltransferase activity"/>
    <property type="evidence" value="ECO:0007669"/>
    <property type="project" value="UniProtKB-KW"/>
</dbReference>
<keyword evidence="3" id="KW-1133">Transmembrane helix</keyword>
<evidence type="ECO:0000256" key="1">
    <source>
        <dbReference type="ARBA" id="ARBA00022603"/>
    </source>
</evidence>
<evidence type="ECO:0000313" key="4">
    <source>
        <dbReference type="EMBL" id="GJT58367.1"/>
    </source>
</evidence>
<dbReference type="Proteomes" id="UP001151760">
    <property type="component" value="Unassembled WGS sequence"/>
</dbReference>
<dbReference type="GO" id="GO:0032259">
    <property type="term" value="P:methylation"/>
    <property type="evidence" value="ECO:0007669"/>
    <property type="project" value="UniProtKB-KW"/>
</dbReference>
<keyword evidence="1 3" id="KW-0489">Methyltransferase</keyword>
<comment type="similarity">
    <text evidence="3">Belongs to the methyltransferase superfamily.</text>
</comment>
<keyword evidence="2 3" id="KW-0325">Glycoprotein</keyword>
<keyword evidence="3" id="KW-0812">Transmembrane</keyword>
<organism evidence="4 5">
    <name type="scientific">Tanacetum coccineum</name>
    <dbReference type="NCBI Taxonomy" id="301880"/>
    <lineage>
        <taxon>Eukaryota</taxon>
        <taxon>Viridiplantae</taxon>
        <taxon>Streptophyta</taxon>
        <taxon>Embryophyta</taxon>
        <taxon>Tracheophyta</taxon>
        <taxon>Spermatophyta</taxon>
        <taxon>Magnoliopsida</taxon>
        <taxon>eudicotyledons</taxon>
        <taxon>Gunneridae</taxon>
        <taxon>Pentapetalae</taxon>
        <taxon>asterids</taxon>
        <taxon>campanulids</taxon>
        <taxon>Asterales</taxon>
        <taxon>Asteraceae</taxon>
        <taxon>Asteroideae</taxon>
        <taxon>Anthemideae</taxon>
        <taxon>Anthemidinae</taxon>
        <taxon>Tanacetum</taxon>
    </lineage>
</organism>
<dbReference type="PANTHER" id="PTHR10108:SF763">
    <property type="entry name" value="PECTIN METHYLTRANSFERASE QUA3-RELATED"/>
    <property type="match status" value="1"/>
</dbReference>
<dbReference type="EC" id="2.1.1.-" evidence="3"/>
<comment type="caution">
    <text evidence="4">The sequence shown here is derived from an EMBL/GenBank/DDBJ whole genome shotgun (WGS) entry which is preliminary data.</text>
</comment>
<proteinExistence type="inferred from homology"/>
<dbReference type="Pfam" id="PF03141">
    <property type="entry name" value="Methyltransf_29"/>
    <property type="match status" value="1"/>
</dbReference>
<reference evidence="4" key="2">
    <citation type="submission" date="2022-01" db="EMBL/GenBank/DDBJ databases">
        <authorList>
            <person name="Yamashiro T."/>
            <person name="Shiraishi A."/>
            <person name="Satake H."/>
            <person name="Nakayama K."/>
        </authorList>
    </citation>
    <scope>NUCLEOTIDE SEQUENCE</scope>
</reference>
<reference evidence="4" key="1">
    <citation type="journal article" date="2022" name="Int. J. Mol. Sci.">
        <title>Draft Genome of Tanacetum Coccineum: Genomic Comparison of Closely Related Tanacetum-Family Plants.</title>
        <authorList>
            <person name="Yamashiro T."/>
            <person name="Shiraishi A."/>
            <person name="Nakayama K."/>
            <person name="Satake H."/>
        </authorList>
    </citation>
    <scope>NUCLEOTIDE SEQUENCE</scope>
</reference>
<gene>
    <name evidence="4" type="ORF">Tco_0993421</name>
</gene>